<gene>
    <name evidence="7" type="ORF">H8B19_05320</name>
</gene>
<comment type="similarity">
    <text evidence="1">Belongs to the peptidase M20A family.</text>
</comment>
<dbReference type="GO" id="GO:0006508">
    <property type="term" value="P:proteolysis"/>
    <property type="evidence" value="ECO:0007669"/>
    <property type="project" value="UniProtKB-KW"/>
</dbReference>
<dbReference type="Gene3D" id="3.40.630.10">
    <property type="entry name" value="Zn peptidases"/>
    <property type="match status" value="1"/>
</dbReference>
<dbReference type="InterPro" id="IPR011650">
    <property type="entry name" value="Peptidase_M20_dimer"/>
</dbReference>
<protein>
    <submittedName>
        <fullName evidence="7">M20/M25/M40 family metallo-hydrolase</fullName>
    </submittedName>
</protein>
<dbReference type="PIRSF" id="PIRSF036696">
    <property type="entry name" value="ACY-1"/>
    <property type="match status" value="1"/>
</dbReference>
<dbReference type="Gene3D" id="3.30.70.360">
    <property type="match status" value="1"/>
</dbReference>
<dbReference type="Pfam" id="PF07687">
    <property type="entry name" value="M20_dimer"/>
    <property type="match status" value="1"/>
</dbReference>
<organism evidence="7 8">
    <name type="scientific">Neptunicella marina</name>
    <dbReference type="NCBI Taxonomy" id="2125989"/>
    <lineage>
        <taxon>Bacteria</taxon>
        <taxon>Pseudomonadati</taxon>
        <taxon>Pseudomonadota</taxon>
        <taxon>Gammaproteobacteria</taxon>
        <taxon>Alteromonadales</taxon>
        <taxon>Alteromonadaceae</taxon>
        <taxon>Neptunicella</taxon>
    </lineage>
</organism>
<keyword evidence="3" id="KW-0479">Metal-binding</keyword>
<dbReference type="InterPro" id="IPR047177">
    <property type="entry name" value="Pept_M20A"/>
</dbReference>
<dbReference type="GO" id="GO:0046872">
    <property type="term" value="F:metal ion binding"/>
    <property type="evidence" value="ECO:0007669"/>
    <property type="project" value="UniProtKB-KW"/>
</dbReference>
<evidence type="ECO:0000313" key="8">
    <source>
        <dbReference type="Proteomes" id="UP000601768"/>
    </source>
</evidence>
<keyword evidence="5" id="KW-0862">Zinc</keyword>
<dbReference type="Pfam" id="PF01546">
    <property type="entry name" value="Peptidase_M20"/>
    <property type="match status" value="1"/>
</dbReference>
<dbReference type="InterPro" id="IPR002933">
    <property type="entry name" value="Peptidase_M20"/>
</dbReference>
<evidence type="ECO:0000256" key="2">
    <source>
        <dbReference type="ARBA" id="ARBA00022670"/>
    </source>
</evidence>
<evidence type="ECO:0000256" key="5">
    <source>
        <dbReference type="ARBA" id="ARBA00022833"/>
    </source>
</evidence>
<dbReference type="RefSeq" id="WP_186505760.1">
    <property type="nucleotide sequence ID" value="NZ_JACNEP010000003.1"/>
</dbReference>
<comment type="caution">
    <text evidence="7">The sequence shown here is derived from an EMBL/GenBank/DDBJ whole genome shotgun (WGS) entry which is preliminary data.</text>
</comment>
<dbReference type="Proteomes" id="UP000601768">
    <property type="component" value="Unassembled WGS sequence"/>
</dbReference>
<dbReference type="SUPFAM" id="SSF55031">
    <property type="entry name" value="Bacterial exopeptidase dimerisation domain"/>
    <property type="match status" value="1"/>
</dbReference>
<reference evidence="7" key="2">
    <citation type="submission" date="2020-08" db="EMBL/GenBank/DDBJ databases">
        <authorList>
            <person name="Lai Q."/>
        </authorList>
    </citation>
    <scope>NUCLEOTIDE SEQUENCE</scope>
    <source>
        <strain evidence="7">S27-2</strain>
    </source>
</reference>
<name>A0A8J6IT21_9ALTE</name>
<dbReference type="PANTHER" id="PTHR45962:SF1">
    <property type="entry name" value="N-FATTY-ACYL-AMINO ACID SYNTHASE_HYDROLASE PM20D1"/>
    <property type="match status" value="1"/>
</dbReference>
<dbReference type="AlphaFoldDB" id="A0A8J6IT21"/>
<dbReference type="InterPro" id="IPR036264">
    <property type="entry name" value="Bact_exopeptidase_dim_dom"/>
</dbReference>
<dbReference type="SUPFAM" id="SSF53187">
    <property type="entry name" value="Zn-dependent exopeptidases"/>
    <property type="match status" value="1"/>
</dbReference>
<keyword evidence="8" id="KW-1185">Reference proteome</keyword>
<dbReference type="Gene3D" id="1.10.150.900">
    <property type="match status" value="1"/>
</dbReference>
<sequence length="488" mass="54023">MKKVLIWIALLLFAAITVLVFRTAFYFNNKQFQVSAALSPVPIERGEVVKHLSDVIKIPTISYDSPEQVDYSQFLALHQYLQQTFPLVHQKATVTKVNDYSLLFELKGSDATLKPALLMGHMDVVPADEQTLNQWQHPPFSGAIAGNAIWGRGAIDDKVTVMAVLEATEKLLEQGKTFKRSLYLAFGHDEEVGGKQGAKAIAEHLKQQNIQFEYVLDEGGAVTKGLMKGVAQPVAMVGIAEKGFVNFRLSVKSEGGHSSQPPNPTAVSILSQAIVQVQNSPFASDLNFIRQTFDYVGYYTPLSSRLPMANLWLFSPIVEKALLANPSTAASIHTTIAPTMLQGSSKSNVLPSLATAVVNFRIMPGDTIASVEQHIRNAIDDPRVEISSFMGNEASKVSSTNSLGFKLIEKTIRRLDDSILVAPYLVQGGTDSKYFYALSDNVYRFLMVRLNQDTIKRFHGIDEQIPIDDYMQAIQFYYALIEQTVQPQ</sequence>
<dbReference type="FunFam" id="3.40.630.10:FF:000027">
    <property type="entry name" value="N-fatty-acyl-amino acid synthase/hydrolase PM20D1"/>
    <property type="match status" value="1"/>
</dbReference>
<dbReference type="CDD" id="cd05674">
    <property type="entry name" value="M20_yscS"/>
    <property type="match status" value="1"/>
</dbReference>
<reference evidence="7" key="1">
    <citation type="journal article" date="2018" name="Int. J. Syst. Evol. Microbiol.">
        <title>Neptunicella marina gen. nov., sp. nov., isolated from surface seawater.</title>
        <authorList>
            <person name="Liu X."/>
            <person name="Lai Q."/>
            <person name="Du Y."/>
            <person name="Zhang X."/>
            <person name="Liu Z."/>
            <person name="Sun F."/>
            <person name="Shao Z."/>
        </authorList>
    </citation>
    <scope>NUCLEOTIDE SEQUENCE</scope>
    <source>
        <strain evidence="7">S27-2</strain>
    </source>
</reference>
<proteinExistence type="inferred from homology"/>
<dbReference type="EMBL" id="JACNEP010000003">
    <property type="protein sequence ID" value="MBC3765285.1"/>
    <property type="molecule type" value="Genomic_DNA"/>
</dbReference>
<evidence type="ECO:0000256" key="3">
    <source>
        <dbReference type="ARBA" id="ARBA00022723"/>
    </source>
</evidence>
<dbReference type="PANTHER" id="PTHR45962">
    <property type="entry name" value="N-FATTY-ACYL-AMINO ACID SYNTHASE/HYDROLASE PM20D1"/>
    <property type="match status" value="1"/>
</dbReference>
<keyword evidence="4" id="KW-0378">Hydrolase</keyword>
<accession>A0A8J6IT21</accession>
<evidence type="ECO:0000259" key="6">
    <source>
        <dbReference type="Pfam" id="PF07687"/>
    </source>
</evidence>
<feature type="domain" description="Peptidase M20 dimerisation" evidence="6">
    <location>
        <begin position="239"/>
        <end position="382"/>
    </location>
</feature>
<keyword evidence="2" id="KW-0645">Protease</keyword>
<evidence type="ECO:0000256" key="1">
    <source>
        <dbReference type="ARBA" id="ARBA00006247"/>
    </source>
</evidence>
<dbReference type="GO" id="GO:0008233">
    <property type="term" value="F:peptidase activity"/>
    <property type="evidence" value="ECO:0007669"/>
    <property type="project" value="UniProtKB-KW"/>
</dbReference>
<evidence type="ECO:0000313" key="7">
    <source>
        <dbReference type="EMBL" id="MBC3765285.1"/>
    </source>
</evidence>
<evidence type="ECO:0000256" key="4">
    <source>
        <dbReference type="ARBA" id="ARBA00022801"/>
    </source>
</evidence>